<dbReference type="InterPro" id="IPR029062">
    <property type="entry name" value="Class_I_gatase-like"/>
</dbReference>
<evidence type="ECO:0000313" key="2">
    <source>
        <dbReference type="Proteomes" id="UP000729290"/>
    </source>
</evidence>
<dbReference type="InterPro" id="IPR044668">
    <property type="entry name" value="PuuD-like"/>
</dbReference>
<reference evidence="1 2" key="1">
    <citation type="journal article" date="2021" name="Sci. Rep.">
        <title>The distribution of antibiotic resistance genes in chicken gut microbiota commensals.</title>
        <authorList>
            <person name="Juricova H."/>
            <person name="Matiasovicova J."/>
            <person name="Kubasova T."/>
            <person name="Cejkova D."/>
            <person name="Rychlik I."/>
        </authorList>
    </citation>
    <scope>NUCLEOTIDE SEQUENCE [LARGE SCALE GENOMIC DNA]</scope>
    <source>
        <strain evidence="1 2">An431b</strain>
    </source>
</reference>
<dbReference type="PANTHER" id="PTHR43235:SF1">
    <property type="entry name" value="GLUTAMINE AMIDOTRANSFERASE PB2B2.05-RELATED"/>
    <property type="match status" value="1"/>
</dbReference>
<keyword evidence="2" id="KW-1185">Reference proteome</keyword>
<dbReference type="GO" id="GO:0016787">
    <property type="term" value="F:hydrolase activity"/>
    <property type="evidence" value="ECO:0007669"/>
    <property type="project" value="UniProtKB-KW"/>
</dbReference>
<dbReference type="PROSITE" id="PS51273">
    <property type="entry name" value="GATASE_TYPE_1"/>
    <property type="match status" value="1"/>
</dbReference>
<protein>
    <submittedName>
        <fullName evidence="1">Gamma-glutamyl-gamma-aminobutyrate hydrolase family protein</fullName>
    </submittedName>
</protein>
<name>A0ABS2GAR0_9FIRM</name>
<organism evidence="1 2">
    <name type="scientific">Anaerotignum lactatifermentans</name>
    <dbReference type="NCBI Taxonomy" id="160404"/>
    <lineage>
        <taxon>Bacteria</taxon>
        <taxon>Bacillati</taxon>
        <taxon>Bacillota</taxon>
        <taxon>Clostridia</taxon>
        <taxon>Lachnospirales</taxon>
        <taxon>Anaerotignaceae</taxon>
        <taxon>Anaerotignum</taxon>
    </lineage>
</organism>
<dbReference type="Proteomes" id="UP000729290">
    <property type="component" value="Unassembled WGS sequence"/>
</dbReference>
<proteinExistence type="predicted"/>
<dbReference type="CDD" id="cd01745">
    <property type="entry name" value="GATase1_2"/>
    <property type="match status" value="1"/>
</dbReference>
<sequence>MNEKPLIGITPDYSYEKRRFKISEDYTFAVIQAGGIPILLVPGEAFPDFIDGLIFSGGGDINPLLFGEEPIWENGEISPLRDEYELALCKEALKTDIPILGICRGMQIMNIAAGGGIYQDIAAQTGTTLKHSQQAPRPCGTHSITPTEGSLLARLWQKEKIIVNSVHHQAVSFLGAGMTAAAQSPDGLTEAIEAADKPFVLGVQWHPEAMRTKEQEALFAHFVQAAMCYRERRRMP</sequence>
<dbReference type="InterPro" id="IPR011697">
    <property type="entry name" value="Peptidase_C26"/>
</dbReference>
<dbReference type="RefSeq" id="WP_205132859.1">
    <property type="nucleotide sequence ID" value="NZ_JACSNT010000003.1"/>
</dbReference>
<comment type="caution">
    <text evidence="1">The sequence shown here is derived from an EMBL/GenBank/DDBJ whole genome shotgun (WGS) entry which is preliminary data.</text>
</comment>
<dbReference type="Pfam" id="PF07722">
    <property type="entry name" value="Peptidase_C26"/>
    <property type="match status" value="1"/>
</dbReference>
<dbReference type="EMBL" id="JACSNV010000015">
    <property type="protein sequence ID" value="MBM6878521.1"/>
    <property type="molecule type" value="Genomic_DNA"/>
</dbReference>
<dbReference type="SUPFAM" id="SSF52317">
    <property type="entry name" value="Class I glutamine amidotransferase-like"/>
    <property type="match status" value="1"/>
</dbReference>
<keyword evidence="1" id="KW-0378">Hydrolase</keyword>
<dbReference type="PANTHER" id="PTHR43235">
    <property type="entry name" value="GLUTAMINE AMIDOTRANSFERASE PB2B2.05-RELATED"/>
    <property type="match status" value="1"/>
</dbReference>
<dbReference type="Gene3D" id="3.40.50.880">
    <property type="match status" value="1"/>
</dbReference>
<evidence type="ECO:0000313" key="1">
    <source>
        <dbReference type="EMBL" id="MBM6878521.1"/>
    </source>
</evidence>
<accession>A0ABS2GAR0</accession>
<gene>
    <name evidence="1" type="ORF">H9X83_10200</name>
</gene>